<evidence type="ECO:0000256" key="6">
    <source>
        <dbReference type="ARBA" id="ARBA00022737"/>
    </source>
</evidence>
<feature type="disulfide bond" evidence="13">
    <location>
        <begin position="473"/>
        <end position="482"/>
    </location>
</feature>
<accession>A0A564YCN4</accession>
<feature type="disulfide bond" evidence="13">
    <location>
        <begin position="656"/>
        <end position="665"/>
    </location>
</feature>
<feature type="coiled-coil region" evidence="14">
    <location>
        <begin position="1362"/>
        <end position="1400"/>
    </location>
</feature>
<feature type="chain" id="PRO_5022164753" description="Laminin subunit gamma-1" evidence="15">
    <location>
        <begin position="24"/>
        <end position="1584"/>
    </location>
</feature>
<dbReference type="FunFam" id="2.10.25.10:FF:000135">
    <property type="entry name" value="Laminin subunit beta 4"/>
    <property type="match status" value="1"/>
</dbReference>
<feature type="disulfide bond" evidence="13">
    <location>
        <begin position="383"/>
        <end position="397"/>
    </location>
</feature>
<dbReference type="PANTHER" id="PTHR10574:SF406">
    <property type="entry name" value="LAMININ SUBUNIT ALPHA 5"/>
    <property type="match status" value="1"/>
</dbReference>
<feature type="disulfide bond" evidence="13">
    <location>
        <begin position="423"/>
        <end position="432"/>
    </location>
</feature>
<evidence type="ECO:0000256" key="15">
    <source>
        <dbReference type="SAM" id="SignalP"/>
    </source>
</evidence>
<feature type="signal peptide" evidence="15">
    <location>
        <begin position="1"/>
        <end position="23"/>
    </location>
</feature>
<dbReference type="PROSITE" id="PS01248">
    <property type="entry name" value="EGF_LAM_1"/>
    <property type="match status" value="5"/>
</dbReference>
<dbReference type="SMART" id="SM00136">
    <property type="entry name" value="LamNT"/>
    <property type="match status" value="1"/>
</dbReference>
<dbReference type="Pfam" id="PF00053">
    <property type="entry name" value="EGF_laminin"/>
    <property type="match status" value="8"/>
</dbReference>
<keyword evidence="8 14" id="KW-0175">Coiled coil</keyword>
<dbReference type="InterPro" id="IPR008211">
    <property type="entry name" value="Laminin_N"/>
</dbReference>
<keyword evidence="19" id="KW-1185">Reference proteome</keyword>
<keyword evidence="6" id="KW-0677">Repeat</keyword>
<dbReference type="EMBL" id="CABIJS010000155">
    <property type="protein sequence ID" value="VUZ44966.1"/>
    <property type="molecule type" value="Genomic_DNA"/>
</dbReference>
<keyword evidence="12 13" id="KW-0424">Laminin EGF-like domain</keyword>
<feature type="disulfide bond" evidence="13">
    <location>
        <begin position="940"/>
        <end position="949"/>
    </location>
</feature>
<evidence type="ECO:0000256" key="14">
    <source>
        <dbReference type="SAM" id="Coils"/>
    </source>
</evidence>
<dbReference type="InterPro" id="IPR000742">
    <property type="entry name" value="EGF"/>
</dbReference>
<dbReference type="GO" id="GO:0009888">
    <property type="term" value="P:tissue development"/>
    <property type="evidence" value="ECO:0007669"/>
    <property type="project" value="TreeGrafter"/>
</dbReference>
<dbReference type="Pfam" id="PF00055">
    <property type="entry name" value="Laminin_N"/>
    <property type="match status" value="1"/>
</dbReference>
<feature type="domain" description="Laminin EGF-like" evidence="16">
    <location>
        <begin position="343"/>
        <end position="399"/>
    </location>
</feature>
<protein>
    <recommendedName>
        <fullName evidence="20">Laminin subunit gamma-1</fullName>
    </recommendedName>
</protein>
<evidence type="ECO:0000256" key="10">
    <source>
        <dbReference type="ARBA" id="ARBA00023180"/>
    </source>
</evidence>
<dbReference type="Proteomes" id="UP000321570">
    <property type="component" value="Unassembled WGS sequence"/>
</dbReference>
<evidence type="ECO:0000259" key="17">
    <source>
        <dbReference type="PROSITE" id="PS51117"/>
    </source>
</evidence>
<keyword evidence="3" id="KW-0964">Secreted</keyword>
<dbReference type="PRINTS" id="PR00011">
    <property type="entry name" value="EGFLAMININ"/>
</dbReference>
<dbReference type="InterPro" id="IPR050440">
    <property type="entry name" value="Laminin/Netrin_ECM"/>
</dbReference>
<evidence type="ECO:0000256" key="7">
    <source>
        <dbReference type="ARBA" id="ARBA00022869"/>
    </source>
</evidence>
<evidence type="ECO:0000256" key="12">
    <source>
        <dbReference type="ARBA" id="ARBA00023292"/>
    </source>
</evidence>
<dbReference type="Gene3D" id="2.60.120.260">
    <property type="entry name" value="Galactose-binding domain-like"/>
    <property type="match status" value="1"/>
</dbReference>
<dbReference type="FunFam" id="2.10.25.10:FF:000188">
    <property type="entry name" value="Laminin subunit gamma 2"/>
    <property type="match status" value="1"/>
</dbReference>
<dbReference type="FunFam" id="2.10.25.10:FF:000090">
    <property type="entry name" value="laminin subunit alpha"/>
    <property type="match status" value="1"/>
</dbReference>
<feature type="domain" description="Laminin EGF-like" evidence="16">
    <location>
        <begin position="450"/>
        <end position="502"/>
    </location>
</feature>
<dbReference type="InterPro" id="IPR008979">
    <property type="entry name" value="Galactose-bd-like_sf"/>
</dbReference>
<feature type="disulfide bond" evidence="13">
    <location>
        <begin position="843"/>
        <end position="852"/>
    </location>
</feature>
<keyword evidence="9 13" id="KW-1015">Disulfide bond</keyword>
<keyword evidence="4" id="KW-0272">Extracellular matrix</keyword>
<sequence>MITRARFFFIPVLLFSFINLSLQQEPNVWENYAGSCVDNHGKPVFCYPPFISAAAGRLVNASNTCGITRRQKFCIHMSNAAMPSRCQYCDARNPSESHDPSFMTDRNQNNWWQSETMDENPNLHFKESVTLTIDLGTKFYVNYVYLQFKSPRPHAMVIYKKTDDESPWTPWAYFSSNCLTYFNMTYEPMPTFTRPDEVICREEYSTLQPLYDGEVIFSVINGRPGTDDFFNTPALQEWSTASQIKIDLQKMHTFGDEANAERDTLLTYYFAIRKLTVGGRCMCNGHGNDCRPVGGYGPNPKLVCVCNPAHHTAGDNCERCAPGYMDAPWQPATPENPHACKACECNGNSNHCEFNENEYRTTGSGGICIGCGNNTMGKHCETCLPGYYPDPHQPSVCLPCGCDPMGTIEGGESHCLADGQCKCKPGVGGKQCDRCLPDHHSFTSSGCQPCNCNPGGSLDNIPQCDPYTGDCTCKANVIGRTCDRCKPGTFGMMNNDPLGCKQCFCSGHSSECTLGQVVDGETVPMEEKALKSLEEEGKVIFSCPNGTSPCSVCFRQDKKTLDIGCTQNHKGELDCLCRERPNDCPFCVSGLWKDPQKEIRKEICQCPQGYIGVSCEQCMPGYRREPIGASNTAICIPCTCNNNSDTCDPETGKCECQYNTGGLFCDRCADGYYGNPLAPPGSKEACQSCPCPMGAKCVETLLHAVVCVDCPNNRTGDRCERCAENFFGDPMSGIPCQPCECSNNTDLRARGNCDPKTGVCKKCLFGTAGDHCEKCLPGYRRNVKKADSDGVGTSISTEGGETEVTTYARGCQPCYCDPLGTQAMSGGVGGLGVCDEETGQCPCKPGVTGLRCDRCRDGFYGFESGKGCTACGCSPRGSRSETCDSYNGNCFCLPFAMGRTCDECQPGYFNLTTGIGCQDCGCHPYGSLSRQCNSNGQCPCRSFATGKKCDQCEENRYDLSAGCLPCPPCYNLVQKHVHDLRKKLADIFGGGPSSDDSSNSTVLHDLIKKLNQTVQDAYKAALQNSLVGSAITNAEQLENTINDLLNRANELTKELEQYILHKPACMRPDLPQRLDTLRDDLDKLRERIRTDGQKELASFEEKMTASGNRDGTLTEQARNATETIKELKEEASVLRKTVQDIDTLLRVVEFDAEKLAENTHVAFQRLNSQLTRLKEVMAEQKGPLKEKIDHVQLLTLEQRQRLTKLFDALAKVPDVSAEHVKLEDAFGDWTEALNKSLDLQKLFEAESKIIEDQMDKLRQGRDRLRAALVGQAQVADKKARIIERLEQLLNKSETAVQTAQKAVDEAKQHIQDIKDSDAYVAQTKQELEAMGDIKKQIIEDLDKIDKQVQGIHVQVDDALSAAQVLQTTVASYSEEIKKLKEDVIKQIEETEALSKKQDEEDVFYSQVKSDFKSSSDALEAVRPQTNSLLEIGKRTSTEVAQLDRDIEALLNKMKKLKDKITNTSPEETFEDGAVRFKEIKEEAERMKIDERIEYLRKINRSRVNEMVYMRDYELKEFAANTKHLTRILDLLPLLNHQRCFYSGKNIEGNRRRKKRSLDDNSTVDDASLDLPPLELGTTSVLSLL</sequence>
<keyword evidence="5 15" id="KW-0732">Signal</keyword>
<evidence type="ECO:0000256" key="9">
    <source>
        <dbReference type="ARBA" id="ARBA00023157"/>
    </source>
</evidence>
<feature type="disulfide bond" evidence="13">
    <location>
        <begin position="892"/>
        <end position="901"/>
    </location>
</feature>
<evidence type="ECO:0000256" key="13">
    <source>
        <dbReference type="PROSITE-ProRule" id="PRU00460"/>
    </source>
</evidence>
<organism evidence="18 19">
    <name type="scientific">Hymenolepis diminuta</name>
    <name type="common">Rat tapeworm</name>
    <dbReference type="NCBI Taxonomy" id="6216"/>
    <lineage>
        <taxon>Eukaryota</taxon>
        <taxon>Metazoa</taxon>
        <taxon>Spiralia</taxon>
        <taxon>Lophotrochozoa</taxon>
        <taxon>Platyhelminthes</taxon>
        <taxon>Cestoda</taxon>
        <taxon>Eucestoda</taxon>
        <taxon>Cyclophyllidea</taxon>
        <taxon>Hymenolepididae</taxon>
        <taxon>Hymenolepis</taxon>
    </lineage>
</organism>
<feature type="domain" description="Laminin EGF-like" evidence="16">
    <location>
        <begin position="400"/>
        <end position="449"/>
    </location>
</feature>
<evidence type="ECO:0000256" key="11">
    <source>
        <dbReference type="ARBA" id="ARBA00023273"/>
    </source>
</evidence>
<feature type="domain" description="Laminin EGF-like" evidence="16">
    <location>
        <begin position="920"/>
        <end position="965"/>
    </location>
</feature>
<reference evidence="18 19" key="1">
    <citation type="submission" date="2019-07" db="EMBL/GenBank/DDBJ databases">
        <authorList>
            <person name="Jastrzebski P J."/>
            <person name="Paukszto L."/>
            <person name="Jastrzebski P J."/>
        </authorList>
    </citation>
    <scope>NUCLEOTIDE SEQUENCE [LARGE SCALE GENOMIC DNA]</scope>
    <source>
        <strain evidence="18 19">WMS-il1</strain>
    </source>
</reference>
<evidence type="ECO:0000256" key="5">
    <source>
        <dbReference type="ARBA" id="ARBA00022729"/>
    </source>
</evidence>
<dbReference type="GO" id="GO:0005604">
    <property type="term" value="C:basement membrane"/>
    <property type="evidence" value="ECO:0007669"/>
    <property type="project" value="UniProtKB-SubCell"/>
</dbReference>
<evidence type="ECO:0000313" key="19">
    <source>
        <dbReference type="Proteomes" id="UP000321570"/>
    </source>
</evidence>
<feature type="disulfide bond" evidence="13">
    <location>
        <begin position="920"/>
        <end position="932"/>
    </location>
</feature>
<proteinExistence type="predicted"/>
<dbReference type="GO" id="GO:0042995">
    <property type="term" value="C:cell projection"/>
    <property type="evidence" value="ECO:0007669"/>
    <property type="project" value="UniProtKB-SubCell"/>
</dbReference>
<feature type="coiled-coil region" evidence="14">
    <location>
        <begin position="1027"/>
        <end position="1144"/>
    </location>
</feature>
<feature type="domain" description="Laminin N-terminal" evidence="17">
    <location>
        <begin position="42"/>
        <end position="280"/>
    </location>
</feature>
<evidence type="ECO:0000256" key="8">
    <source>
        <dbReference type="ARBA" id="ARBA00023054"/>
    </source>
</evidence>
<dbReference type="PROSITE" id="PS50027">
    <property type="entry name" value="EGF_LAM_2"/>
    <property type="match status" value="7"/>
</dbReference>
<feature type="domain" description="Laminin EGF-like" evidence="16">
    <location>
        <begin position="638"/>
        <end position="688"/>
    </location>
</feature>
<feature type="disulfide bond" evidence="13">
    <location>
        <begin position="371"/>
        <end position="380"/>
    </location>
</feature>
<evidence type="ECO:0000256" key="2">
    <source>
        <dbReference type="ARBA" id="ARBA00004316"/>
    </source>
</evidence>
<evidence type="ECO:0000256" key="3">
    <source>
        <dbReference type="ARBA" id="ARBA00022525"/>
    </source>
</evidence>
<keyword evidence="10" id="KW-0325">Glycoprotein</keyword>
<dbReference type="SUPFAM" id="SSF57196">
    <property type="entry name" value="EGF/Laminin"/>
    <property type="match status" value="10"/>
</dbReference>
<dbReference type="FunFam" id="2.10.25.10:FF:000130">
    <property type="entry name" value="Laminin subunit beta 1"/>
    <property type="match status" value="1"/>
</dbReference>
<evidence type="ECO:0000313" key="18">
    <source>
        <dbReference type="EMBL" id="VUZ44966.1"/>
    </source>
</evidence>
<dbReference type="InterPro" id="IPR002049">
    <property type="entry name" value="LE_dom"/>
</dbReference>
<name>A0A564YCN4_HYMDI</name>
<dbReference type="PROSITE" id="PS51117">
    <property type="entry name" value="LAMININ_NTER"/>
    <property type="match status" value="1"/>
</dbReference>
<dbReference type="SMART" id="SM00181">
    <property type="entry name" value="EGF"/>
    <property type="match status" value="4"/>
</dbReference>
<dbReference type="InterPro" id="IPR056863">
    <property type="entry name" value="LMN_ATRN_NET-like_EGF"/>
</dbReference>
<dbReference type="Pfam" id="PF24973">
    <property type="entry name" value="EGF_LMN_ATRN"/>
    <property type="match status" value="2"/>
</dbReference>
<comment type="caution">
    <text evidence="13">Lacks conserved residue(s) required for the propagation of feature annotation.</text>
</comment>
<dbReference type="SUPFAM" id="SSF49785">
    <property type="entry name" value="Galactose-binding domain-like"/>
    <property type="match status" value="1"/>
</dbReference>
<dbReference type="FunFam" id="2.10.25.10:FF:000224">
    <property type="entry name" value="Usherin"/>
    <property type="match status" value="1"/>
</dbReference>
<evidence type="ECO:0000256" key="1">
    <source>
        <dbReference type="ARBA" id="ARBA00004302"/>
    </source>
</evidence>
<dbReference type="SMART" id="SM00180">
    <property type="entry name" value="EGF_Lam"/>
    <property type="match status" value="11"/>
</dbReference>
<evidence type="ECO:0000256" key="4">
    <source>
        <dbReference type="ARBA" id="ARBA00022530"/>
    </source>
</evidence>
<dbReference type="Gene3D" id="2.10.25.10">
    <property type="entry name" value="Laminin"/>
    <property type="match status" value="9"/>
</dbReference>
<evidence type="ECO:0008006" key="20">
    <source>
        <dbReference type="Google" id="ProtNLM"/>
    </source>
</evidence>
<comment type="subcellular location">
    <subcellularLocation>
        <location evidence="2">Cell projection</location>
    </subcellularLocation>
    <subcellularLocation>
        <location evidence="1">Secreted</location>
        <location evidence="1">Extracellular space</location>
        <location evidence="1">Extracellular matrix</location>
        <location evidence="1">Basement membrane</location>
    </subcellularLocation>
</comment>
<dbReference type="GO" id="GO:0009887">
    <property type="term" value="P:animal organ morphogenesis"/>
    <property type="evidence" value="ECO:0007669"/>
    <property type="project" value="TreeGrafter"/>
</dbReference>
<evidence type="ECO:0000259" key="16">
    <source>
        <dbReference type="PROSITE" id="PS50027"/>
    </source>
</evidence>
<keyword evidence="7" id="KW-0084">Basement membrane</keyword>
<dbReference type="CDD" id="cd00055">
    <property type="entry name" value="EGF_Lam"/>
    <property type="match status" value="8"/>
</dbReference>
<feature type="coiled-coil region" evidence="14">
    <location>
        <begin position="1275"/>
        <end position="1316"/>
    </location>
</feature>
<feature type="domain" description="Laminin EGF-like" evidence="16">
    <location>
        <begin position="877"/>
        <end position="919"/>
    </location>
</feature>
<keyword evidence="11" id="KW-0966">Cell projection</keyword>
<gene>
    <name evidence="18" type="ORF">WMSIL1_LOCUS5118</name>
</gene>
<dbReference type="PANTHER" id="PTHR10574">
    <property type="entry name" value="NETRIN/LAMININ-RELATED"/>
    <property type="match status" value="1"/>
</dbReference>
<feature type="domain" description="Laminin EGF-like" evidence="16">
    <location>
        <begin position="814"/>
        <end position="875"/>
    </location>
</feature>